<feature type="transmembrane region" description="Helical" evidence="5">
    <location>
        <begin position="18"/>
        <end position="36"/>
    </location>
</feature>
<evidence type="ECO:0000256" key="1">
    <source>
        <dbReference type="ARBA" id="ARBA00022612"/>
    </source>
</evidence>
<evidence type="ECO:0000256" key="4">
    <source>
        <dbReference type="HAMAP-Rule" id="MF_04104"/>
    </source>
</evidence>
<dbReference type="GO" id="GO:0016020">
    <property type="term" value="C:membrane"/>
    <property type="evidence" value="ECO:0007669"/>
    <property type="project" value="UniProtKB-UniRule"/>
</dbReference>
<keyword evidence="7" id="KW-1185">Reference proteome</keyword>
<proteinExistence type="inferred from homology"/>
<organism evidence="6 7">
    <name type="scientific">Acinetobacter phage Acj9</name>
    <dbReference type="NCBI Taxonomy" id="760939"/>
    <lineage>
        <taxon>Viruses</taxon>
        <taxon>Duplodnaviria</taxon>
        <taxon>Heunggongvirae</taxon>
        <taxon>Uroviricota</taxon>
        <taxon>Caudoviricetes</taxon>
        <taxon>Pantevenvirales</taxon>
        <taxon>Straboviridae</taxon>
        <taxon>Twarogvirinae</taxon>
        <taxon>Acajnonavirus</taxon>
        <taxon>Acajnonavirus acj9</taxon>
    </lineage>
</organism>
<evidence type="ECO:0000256" key="5">
    <source>
        <dbReference type="SAM" id="Phobius"/>
    </source>
</evidence>
<gene>
    <name evidence="6" type="primary">t</name>
    <name evidence="6" type="ORF">Acj9p245</name>
</gene>
<dbReference type="GO" id="GO:0140911">
    <property type="term" value="F:pore-forming activity"/>
    <property type="evidence" value="ECO:0007669"/>
    <property type="project" value="UniProtKB-UniRule"/>
</dbReference>
<dbReference type="Pfam" id="PF11031">
    <property type="entry name" value="Phage_holin_T"/>
    <property type="match status" value="1"/>
</dbReference>
<dbReference type="GeneID" id="9926679"/>
<dbReference type="EMBL" id="HM004124">
    <property type="protein sequence ID" value="ADG60145.1"/>
    <property type="molecule type" value="Genomic_DNA"/>
</dbReference>
<comment type="similarity">
    <text evidence="4">Belongs to the T4likevirus holin family.</text>
</comment>
<feature type="disulfide bond" evidence="4">
    <location>
        <begin position="162"/>
        <end position="194"/>
    </location>
</feature>
<keyword evidence="4 5" id="KW-0812">Transmembrane</keyword>
<dbReference type="KEGG" id="vg:9926679"/>
<dbReference type="GO" id="GO:0020002">
    <property type="term" value="C:host cell plasma membrane"/>
    <property type="evidence" value="ECO:0007669"/>
    <property type="project" value="UniProtKB-SubCell"/>
</dbReference>
<protein>
    <recommendedName>
        <fullName evidence="4">Holin</fullName>
    </recommendedName>
</protein>
<reference evidence="6 7" key="1">
    <citation type="journal article" date="2010" name="Virol. J.">
        <title>Genomes of the T4-related bacteriophages as windows on microbial genome evolution.</title>
        <authorList>
            <person name="Petrov V.M."/>
            <person name="Ratnayaka S."/>
            <person name="Nolan J.M."/>
            <person name="Miller E.S."/>
            <person name="Karam J.D."/>
        </authorList>
    </citation>
    <scope>NUCLEOTIDE SEQUENCE [LARGE SCALE GENOMIC DNA]</scope>
</reference>
<dbReference type="HAMAP" id="MF_04104">
    <property type="entry name" value="HOLIN_T4"/>
    <property type="match status" value="1"/>
</dbReference>
<keyword evidence="2 4" id="KW-0204">Cytolysis</keyword>
<evidence type="ECO:0000256" key="3">
    <source>
        <dbReference type="ARBA" id="ARBA00023142"/>
    </source>
</evidence>
<name>E5EQ29_9CAUD</name>
<keyword evidence="4" id="KW-1030">Host cell inner membrane</keyword>
<evidence type="ECO:0000256" key="2">
    <source>
        <dbReference type="ARBA" id="ARBA00022852"/>
    </source>
</evidence>
<comment type="PTM">
    <text evidence="4">Disulfide bond is required for functionality.</text>
</comment>
<dbReference type="InterPro" id="IPR020982">
    <property type="entry name" value="Phage_T4_GpT_holin"/>
</dbReference>
<evidence type="ECO:0000313" key="6">
    <source>
        <dbReference type="EMBL" id="ADG60145.1"/>
    </source>
</evidence>
<dbReference type="OrthoDB" id="7885at10239"/>
<comment type="domain">
    <text evidence="4">The C-terminus serves, in association with the antiholin, as a DNA sensor for lysis inhibition under superinfection conditions.</text>
</comment>
<feature type="topological domain" description="Periplasmic" evidence="4">
    <location>
        <begin position="37"/>
        <end position="205"/>
    </location>
</feature>
<keyword evidence="4 5" id="KW-0472">Membrane</keyword>
<sequence length="205" mass="23320">MFGLLDRLFKDNATGKVLASRVMVLIVLFAMGLIWVKGDALAQVYRESSFENYSNILQKEKDKRFDSVIQEQLQIVHVASGADFSAVYVFRPKNLNYFVDLEVYEGKIPESVDPKNMGGFPVDKTSLEYTNHLAGRSFGSEEEFIYLPTTDDNKAVAYMYSCPYFNLDNIYSGTVAMYWETRPRDTKKRLDAVCNQAARAIGRAK</sequence>
<keyword evidence="4 5" id="KW-1133">Transmembrane helix</keyword>
<dbReference type="GO" id="GO:0044659">
    <property type="term" value="P:viral release from host cell by cytolysis"/>
    <property type="evidence" value="ECO:0007669"/>
    <property type="project" value="InterPro"/>
</dbReference>
<evidence type="ECO:0000313" key="7">
    <source>
        <dbReference type="Proteomes" id="UP000008731"/>
    </source>
</evidence>
<keyword evidence="4" id="KW-0735">Signal-anchor</keyword>
<keyword evidence="1 4" id="KW-1188">Viral release from host cell</keyword>
<keyword evidence="3 4" id="KW-0578">Host cell lysis by virus</keyword>
<comment type="function">
    <text evidence="4">Accumulates harmlessly in the cytoplasmic membrane until it reaches a critical concentration that triggers the formation of micron-scale pores (holes) causing host cell membrane disruption and endolysin escape into the periplasmic space. Determines the precise timing of host cell lysis. Regulated by specific antiholins that somehow sense superinfections and then delay lysis. Participates with the endolysin and spanin proteins in the sequential events which lead to the programmed host cell lysis releasing the mature viral particles from the host cell.</text>
</comment>
<comment type="subunit">
    <text evidence="4">Homomultimer. Heterotetramer composed of 2 holin and 2 antiholin. The holin-antiholin complex binds dsDNA. Interacts (via C-terminus) with antiholin (via C-terminus); this interaction blocks the holin homomultimerization and delays host cell lysis. Interacts (via N-terminus) with the lysis inhibition accessory protein rIII; this interaction stabilizes the holin-antiholin complex thereby resulting in a robust block of the hole formation.</text>
</comment>
<keyword evidence="4" id="KW-1043">Host membrane</keyword>
<dbReference type="Proteomes" id="UP000008731">
    <property type="component" value="Segment"/>
</dbReference>
<keyword evidence="4" id="KW-1032">Host cell membrane</keyword>
<dbReference type="RefSeq" id="YP_004010382.1">
    <property type="nucleotide sequence ID" value="NC_014663.1"/>
</dbReference>
<keyword evidence="4" id="KW-1015">Disulfide bond</keyword>
<feature type="topological domain" description="Cytoplasmic" evidence="4">
    <location>
        <begin position="1"/>
        <end position="21"/>
    </location>
</feature>
<accession>E5EQ29</accession>
<comment type="subcellular location">
    <subcellularLocation>
        <location evidence="4">Host cell inner membrane</location>
        <topology evidence="4">Single-pass type II membrane protein</topology>
        <orientation evidence="4">Periplasmic side</orientation>
    </subcellularLocation>
    <text evidence="4">Classified as a class III holin.</text>
</comment>